<sequence>MKIAIRADGGKNIGMGHIMRTLVLAQELCKIHDVFYICKVDNPLSEKYRIGIEKVKSQGFLVKTIRDKFVLSDLKHIEAGLLITDSYDIDEVYFDETKKIFNQTAYIDDMNLYYFNVDFLINQNINGVDFAYKVNIDTKLLVGSDYIMLRDEIRGISQKYIIENANDIMITVGGGDPYHITEQILNYVNILDYNFHVVVGPSFEKDNWLKSFESRKVRLYYNANMYEIMQKCDIAISACGSTLYELAFCEVPTLGLVIAHNQQEIAKKMDELGMMKNMGWYDNLIKDKFIDDLNYLCNDVVKRREMSLKARKAVDGNGAKRIVEGLGLECG</sequence>
<dbReference type="InterPro" id="IPR020023">
    <property type="entry name" value="PseG"/>
</dbReference>
<reference evidence="3 4" key="1">
    <citation type="submission" date="2018-11" db="EMBL/GenBank/DDBJ databases">
        <title>Genome sequencing and assembly of Clostridium tagluense strain A121.</title>
        <authorList>
            <person name="Murakami T."/>
            <person name="Segawa T."/>
            <person name="Shcherbakova V.A."/>
            <person name="Mori H."/>
            <person name="Yoshimura Y."/>
        </authorList>
    </citation>
    <scope>NUCLEOTIDE SEQUENCE [LARGE SCALE GENOMIC DNA]</scope>
    <source>
        <strain evidence="3 4">A121</strain>
    </source>
</reference>
<keyword evidence="3" id="KW-0378">Hydrolase</keyword>
<evidence type="ECO:0000256" key="1">
    <source>
        <dbReference type="PIRSR" id="PIRSR620023-1"/>
    </source>
</evidence>
<dbReference type="Gene3D" id="3.40.50.11190">
    <property type="match status" value="1"/>
</dbReference>
<gene>
    <name evidence="3" type="ORF">Ctaglu_06280</name>
</gene>
<keyword evidence="4" id="KW-1185">Reference proteome</keyword>
<dbReference type="RefSeq" id="WP_124998017.1">
    <property type="nucleotide sequence ID" value="NZ_BHYK01000003.1"/>
</dbReference>
<feature type="binding site" evidence="2">
    <location>
        <position position="150"/>
    </location>
    <ligand>
        <name>substrate</name>
    </ligand>
</feature>
<evidence type="ECO:0000313" key="4">
    <source>
        <dbReference type="Proteomes" id="UP000287872"/>
    </source>
</evidence>
<dbReference type="OrthoDB" id="9805604at2"/>
<proteinExistence type="predicted"/>
<dbReference type="SUPFAM" id="SSF53756">
    <property type="entry name" value="UDP-Glycosyltransferase/glycogen phosphorylase"/>
    <property type="match status" value="1"/>
</dbReference>
<accession>A0A401UHI2</accession>
<comment type="caution">
    <text evidence="3">The sequence shown here is derived from an EMBL/GenBank/DDBJ whole genome shotgun (WGS) entry which is preliminary data.</text>
</comment>
<dbReference type="Proteomes" id="UP000287872">
    <property type="component" value="Unassembled WGS sequence"/>
</dbReference>
<dbReference type="GO" id="GO:0016787">
    <property type="term" value="F:hydrolase activity"/>
    <property type="evidence" value="ECO:0007669"/>
    <property type="project" value="UniProtKB-KW"/>
</dbReference>
<dbReference type="Gene3D" id="3.40.50.2000">
    <property type="entry name" value="Glycogen Phosphorylase B"/>
    <property type="match status" value="1"/>
</dbReference>
<feature type="binding site" evidence="2">
    <location>
        <position position="245"/>
    </location>
    <ligand>
        <name>substrate</name>
    </ligand>
</feature>
<name>A0A401UHI2_9CLOT</name>
<feature type="active site" description="Proton acceptor" evidence="1">
    <location>
        <position position="17"/>
    </location>
</feature>
<evidence type="ECO:0000313" key="3">
    <source>
        <dbReference type="EMBL" id="GCD09005.1"/>
    </source>
</evidence>
<dbReference type="AlphaFoldDB" id="A0A401UHI2"/>
<dbReference type="EMBL" id="BHYK01000003">
    <property type="protein sequence ID" value="GCD09005.1"/>
    <property type="molecule type" value="Genomic_DNA"/>
</dbReference>
<protein>
    <submittedName>
        <fullName evidence="3">UDP-2,4-diacetamido-2,4,6-trideoxy-beta-L-altropy ranose hydrolase</fullName>
    </submittedName>
</protein>
<dbReference type="NCBIfam" id="TIGR03590">
    <property type="entry name" value="PseG"/>
    <property type="match status" value="1"/>
</dbReference>
<evidence type="ECO:0000256" key="2">
    <source>
        <dbReference type="PIRSR" id="PIRSR620023-2"/>
    </source>
</evidence>
<organism evidence="3 4">
    <name type="scientific">Clostridium tagluense</name>
    <dbReference type="NCBI Taxonomy" id="360422"/>
    <lineage>
        <taxon>Bacteria</taxon>
        <taxon>Bacillati</taxon>
        <taxon>Bacillota</taxon>
        <taxon>Clostridia</taxon>
        <taxon>Eubacteriales</taxon>
        <taxon>Clostridiaceae</taxon>
        <taxon>Clostridium</taxon>
    </lineage>
</organism>